<dbReference type="RefSeq" id="WP_058519679.1">
    <property type="nucleotide sequence ID" value="NZ_CAAAIP010000010.1"/>
</dbReference>
<gene>
    <name evidence="1" type="ORF">Ltuc_0386</name>
</gene>
<dbReference type="EMBL" id="LNZA01000001">
    <property type="protein sequence ID" value="KTD72539.1"/>
    <property type="molecule type" value="Genomic_DNA"/>
</dbReference>
<evidence type="ECO:0000313" key="2">
    <source>
        <dbReference type="Proteomes" id="UP000054693"/>
    </source>
</evidence>
<dbReference type="Proteomes" id="UP000054693">
    <property type="component" value="Unassembled WGS sequence"/>
</dbReference>
<comment type="caution">
    <text evidence="1">The sequence shown here is derived from an EMBL/GenBank/DDBJ whole genome shotgun (WGS) entry which is preliminary data.</text>
</comment>
<evidence type="ECO:0000313" key="1">
    <source>
        <dbReference type="EMBL" id="KTD72539.1"/>
    </source>
</evidence>
<reference evidence="1 2" key="1">
    <citation type="submission" date="2015-11" db="EMBL/GenBank/DDBJ databases">
        <title>Genomic analysis of 38 Legionella species identifies large and diverse effector repertoires.</title>
        <authorList>
            <person name="Burstein D."/>
            <person name="Amaro F."/>
            <person name="Zusman T."/>
            <person name="Lifshitz Z."/>
            <person name="Cohen O."/>
            <person name="Gilbert J.A."/>
            <person name="Pupko T."/>
            <person name="Shuman H.A."/>
            <person name="Segal G."/>
        </authorList>
    </citation>
    <scope>NUCLEOTIDE SEQUENCE [LARGE SCALE GENOMIC DNA]</scope>
    <source>
        <strain evidence="1 2">ATCC 49180</strain>
    </source>
</reference>
<sequence>MFFKGGRLFSRVKSKNLEKKGRTHPKKWFDQQLRESGLKEKFSLELLKDTQSSVKVIFNKKYFTDTSAVSESLIKIPAINVEGDREVYKQDGERVESGPEFFSQIPDGHPEFLSPSKRLTAAKKIILSNSIILGWGGYPHTNPKHSYKVPFKAAIFSMAGAAFENSYLHSQLFILDPYNLKIKNDAFSHLYKNTPTEFEVAKKELGTYDLNPSMTRIRIGLPLLGRTSSGFYYPTFGKSNAVIFLTEAYFLHQLEDISLLLASINESAKEAGKPAFLKATAVGMGFFAKVDGTYGIQNILFPYYLRAYKKLLTENSYPWIAKIEFPVFDESQQFQFDVIFDTQTGPVQVTSSHRDVLEFTEEEREKYFVCVINPSDAFAYTGNEWGYGSVEAMIGLNSSLRLDQVSHANPMLLDPNHYVGITINEDYSTEFDIQSPSITPP</sequence>
<dbReference type="PATRIC" id="fig|40335.7.peg.403"/>
<dbReference type="AlphaFoldDB" id="A0A0W0ZTN9"/>
<accession>A0A0W0ZTN9</accession>
<organism evidence="1 2">
    <name type="scientific">Legionella tucsonensis</name>
    <dbReference type="NCBI Taxonomy" id="40335"/>
    <lineage>
        <taxon>Bacteria</taxon>
        <taxon>Pseudomonadati</taxon>
        <taxon>Pseudomonadota</taxon>
        <taxon>Gammaproteobacteria</taxon>
        <taxon>Legionellales</taxon>
        <taxon>Legionellaceae</taxon>
        <taxon>Legionella</taxon>
    </lineage>
</organism>
<name>A0A0W0ZTN9_9GAMM</name>
<proteinExistence type="predicted"/>
<protein>
    <submittedName>
        <fullName evidence="1">Substrate of the Dot/Icm secretion system</fullName>
    </submittedName>
</protein>
<dbReference type="STRING" id="40335.Ltuc_0386"/>
<keyword evidence="2" id="KW-1185">Reference proteome</keyword>